<dbReference type="EMBL" id="JASDAP010000006">
    <property type="protein sequence ID" value="KAK1901311.1"/>
    <property type="molecule type" value="Genomic_DNA"/>
</dbReference>
<sequence length="77" mass="9043">THGKANAVTELQIQSTYKRRRLPRQSPVRYRSSFLLFRLQRWEPEVVGAIPIGVKERPKQPPWRMIENIISVGCEEL</sequence>
<name>A0AAD9FH91_DISEL</name>
<dbReference type="Proteomes" id="UP001228049">
    <property type="component" value="Unassembled WGS sequence"/>
</dbReference>
<feature type="non-terminal residue" evidence="1">
    <location>
        <position position="1"/>
    </location>
</feature>
<organism evidence="1 2">
    <name type="scientific">Dissostichus eleginoides</name>
    <name type="common">Patagonian toothfish</name>
    <name type="synonym">Dissostichus amissus</name>
    <dbReference type="NCBI Taxonomy" id="100907"/>
    <lineage>
        <taxon>Eukaryota</taxon>
        <taxon>Metazoa</taxon>
        <taxon>Chordata</taxon>
        <taxon>Craniata</taxon>
        <taxon>Vertebrata</taxon>
        <taxon>Euteleostomi</taxon>
        <taxon>Actinopterygii</taxon>
        <taxon>Neopterygii</taxon>
        <taxon>Teleostei</taxon>
        <taxon>Neoteleostei</taxon>
        <taxon>Acanthomorphata</taxon>
        <taxon>Eupercaria</taxon>
        <taxon>Perciformes</taxon>
        <taxon>Notothenioidei</taxon>
        <taxon>Nototheniidae</taxon>
        <taxon>Dissostichus</taxon>
    </lineage>
</organism>
<evidence type="ECO:0000313" key="1">
    <source>
        <dbReference type="EMBL" id="KAK1901311.1"/>
    </source>
</evidence>
<comment type="caution">
    <text evidence="1">The sequence shown here is derived from an EMBL/GenBank/DDBJ whole genome shotgun (WGS) entry which is preliminary data.</text>
</comment>
<gene>
    <name evidence="1" type="ORF">KUDE01_004280</name>
</gene>
<evidence type="ECO:0000313" key="2">
    <source>
        <dbReference type="Proteomes" id="UP001228049"/>
    </source>
</evidence>
<keyword evidence="2" id="KW-1185">Reference proteome</keyword>
<accession>A0AAD9FH91</accession>
<protein>
    <submittedName>
        <fullName evidence="1">AP-3 complex subunit delta</fullName>
    </submittedName>
</protein>
<proteinExistence type="predicted"/>
<reference evidence="1" key="1">
    <citation type="submission" date="2023-04" db="EMBL/GenBank/DDBJ databases">
        <title>Chromosome-level genome of Chaenocephalus aceratus.</title>
        <authorList>
            <person name="Park H."/>
        </authorList>
    </citation>
    <scope>NUCLEOTIDE SEQUENCE</scope>
    <source>
        <strain evidence="1">DE</strain>
        <tissue evidence="1">Muscle</tissue>
    </source>
</reference>
<dbReference type="AlphaFoldDB" id="A0AAD9FH91"/>